<evidence type="ECO:0000313" key="13">
    <source>
        <dbReference type="Proteomes" id="UP001279410"/>
    </source>
</evidence>
<organism evidence="12 13">
    <name type="scientific">Lates japonicus</name>
    <name type="common">Japanese lates</name>
    <dbReference type="NCBI Taxonomy" id="270547"/>
    <lineage>
        <taxon>Eukaryota</taxon>
        <taxon>Metazoa</taxon>
        <taxon>Chordata</taxon>
        <taxon>Craniata</taxon>
        <taxon>Vertebrata</taxon>
        <taxon>Euteleostomi</taxon>
        <taxon>Actinopterygii</taxon>
        <taxon>Neopterygii</taxon>
        <taxon>Teleostei</taxon>
        <taxon>Neoteleostei</taxon>
        <taxon>Acanthomorphata</taxon>
        <taxon>Carangaria</taxon>
        <taxon>Carangaria incertae sedis</taxon>
        <taxon>Centropomidae</taxon>
        <taxon>Lates</taxon>
    </lineage>
</organism>
<gene>
    <name evidence="12" type="ORF">AKAME5_001839900</name>
</gene>
<dbReference type="SUPFAM" id="SSF56112">
    <property type="entry name" value="Protein kinase-like (PK-like)"/>
    <property type="match status" value="1"/>
</dbReference>
<dbReference type="PANTHER" id="PTHR22984">
    <property type="entry name" value="SERINE/THREONINE-PROTEIN KINASE PIM"/>
    <property type="match status" value="1"/>
</dbReference>
<comment type="catalytic activity">
    <reaction evidence="8">
        <text>L-threonyl-[protein] + ATP = O-phospho-L-threonyl-[protein] + ADP + H(+)</text>
        <dbReference type="Rhea" id="RHEA:46608"/>
        <dbReference type="Rhea" id="RHEA-COMP:11060"/>
        <dbReference type="Rhea" id="RHEA-COMP:11605"/>
        <dbReference type="ChEBI" id="CHEBI:15378"/>
        <dbReference type="ChEBI" id="CHEBI:30013"/>
        <dbReference type="ChEBI" id="CHEBI:30616"/>
        <dbReference type="ChEBI" id="CHEBI:61977"/>
        <dbReference type="ChEBI" id="CHEBI:456216"/>
        <dbReference type="EC" id="2.7.11.1"/>
    </reaction>
</comment>
<evidence type="ECO:0000256" key="7">
    <source>
        <dbReference type="ARBA" id="ARBA00022840"/>
    </source>
</evidence>
<evidence type="ECO:0000256" key="9">
    <source>
        <dbReference type="ARBA" id="ARBA00048679"/>
    </source>
</evidence>
<dbReference type="GO" id="GO:0007346">
    <property type="term" value="P:regulation of mitotic cell cycle"/>
    <property type="evidence" value="ECO:0007669"/>
    <property type="project" value="TreeGrafter"/>
</dbReference>
<comment type="caution">
    <text evidence="12">The sequence shown here is derived from an EMBL/GenBank/DDBJ whole genome shotgun (WGS) entry which is preliminary data.</text>
</comment>
<dbReference type="InterPro" id="IPR051138">
    <property type="entry name" value="PIM_Ser/Thr_kinase"/>
</dbReference>
<evidence type="ECO:0000256" key="2">
    <source>
        <dbReference type="ARBA" id="ARBA00012513"/>
    </source>
</evidence>
<dbReference type="Pfam" id="PF00069">
    <property type="entry name" value="Pkinase"/>
    <property type="match status" value="1"/>
</dbReference>
<feature type="compositionally biased region" description="Low complexity" evidence="10">
    <location>
        <begin position="89"/>
        <end position="98"/>
    </location>
</feature>
<evidence type="ECO:0000259" key="11">
    <source>
        <dbReference type="PROSITE" id="PS50011"/>
    </source>
</evidence>
<evidence type="ECO:0000256" key="3">
    <source>
        <dbReference type="ARBA" id="ARBA00022527"/>
    </source>
</evidence>
<feature type="region of interest" description="Disordered" evidence="10">
    <location>
        <begin position="479"/>
        <end position="499"/>
    </location>
</feature>
<feature type="region of interest" description="Disordered" evidence="10">
    <location>
        <begin position="1"/>
        <end position="106"/>
    </location>
</feature>
<accession>A0AAD3N6M6</accession>
<dbReference type="GO" id="GO:0004674">
    <property type="term" value="F:protein serine/threonine kinase activity"/>
    <property type="evidence" value="ECO:0007669"/>
    <property type="project" value="UniProtKB-KW"/>
</dbReference>
<keyword evidence="5" id="KW-0547">Nucleotide-binding</keyword>
<dbReference type="Gene3D" id="1.10.510.10">
    <property type="entry name" value="Transferase(Phosphotransferase) domain 1"/>
    <property type="match status" value="1"/>
</dbReference>
<feature type="domain" description="Protein kinase" evidence="11">
    <location>
        <begin position="82"/>
        <end position="374"/>
    </location>
</feature>
<dbReference type="InterPro" id="IPR000719">
    <property type="entry name" value="Prot_kinase_dom"/>
</dbReference>
<evidence type="ECO:0000313" key="12">
    <source>
        <dbReference type="EMBL" id="GLD67031.1"/>
    </source>
</evidence>
<keyword evidence="6 12" id="KW-0418">Kinase</keyword>
<dbReference type="GO" id="GO:0005737">
    <property type="term" value="C:cytoplasm"/>
    <property type="evidence" value="ECO:0007669"/>
    <property type="project" value="TreeGrafter"/>
</dbReference>
<feature type="compositionally biased region" description="Basic and acidic residues" evidence="10">
    <location>
        <begin position="38"/>
        <end position="56"/>
    </location>
</feature>
<evidence type="ECO:0000256" key="5">
    <source>
        <dbReference type="ARBA" id="ARBA00022741"/>
    </source>
</evidence>
<protein>
    <recommendedName>
        <fullName evidence="2">non-specific serine/threonine protein kinase</fullName>
        <ecNumber evidence="2">2.7.11.1</ecNumber>
    </recommendedName>
</protein>
<dbReference type="Proteomes" id="UP001279410">
    <property type="component" value="Unassembled WGS sequence"/>
</dbReference>
<dbReference type="GO" id="GO:0005524">
    <property type="term" value="F:ATP binding"/>
    <property type="evidence" value="ECO:0007669"/>
    <property type="project" value="UniProtKB-KW"/>
</dbReference>
<dbReference type="PANTHER" id="PTHR22984:SF11">
    <property type="entry name" value="AURORA KINASE-RELATED"/>
    <property type="match status" value="1"/>
</dbReference>
<keyword evidence="7" id="KW-0067">ATP-binding</keyword>
<evidence type="ECO:0000256" key="8">
    <source>
        <dbReference type="ARBA" id="ARBA00047899"/>
    </source>
</evidence>
<evidence type="ECO:0000256" key="6">
    <source>
        <dbReference type="ARBA" id="ARBA00022777"/>
    </source>
</evidence>
<dbReference type="PROSITE" id="PS00108">
    <property type="entry name" value="PROTEIN_KINASE_ST"/>
    <property type="match status" value="1"/>
</dbReference>
<evidence type="ECO:0000256" key="10">
    <source>
        <dbReference type="SAM" id="MobiDB-lite"/>
    </source>
</evidence>
<comment type="similarity">
    <text evidence="1">Belongs to the protein kinase superfamily. CAMK Ser/Thr protein kinase family. PIM subfamily.</text>
</comment>
<dbReference type="GO" id="GO:0043066">
    <property type="term" value="P:negative regulation of apoptotic process"/>
    <property type="evidence" value="ECO:0007669"/>
    <property type="project" value="TreeGrafter"/>
</dbReference>
<proteinExistence type="inferred from homology"/>
<evidence type="ECO:0000256" key="1">
    <source>
        <dbReference type="ARBA" id="ARBA00005505"/>
    </source>
</evidence>
<keyword evidence="3" id="KW-0723">Serine/threonine-protein kinase</keyword>
<dbReference type="EC" id="2.7.11.1" evidence="2"/>
<evidence type="ECO:0000256" key="4">
    <source>
        <dbReference type="ARBA" id="ARBA00022679"/>
    </source>
</evidence>
<feature type="compositionally biased region" description="Basic and acidic residues" evidence="10">
    <location>
        <begin position="485"/>
        <end position="498"/>
    </location>
</feature>
<dbReference type="SMART" id="SM00220">
    <property type="entry name" value="S_TKc"/>
    <property type="match status" value="1"/>
</dbReference>
<dbReference type="EMBL" id="BRZM01000102">
    <property type="protein sequence ID" value="GLD67031.1"/>
    <property type="molecule type" value="Genomic_DNA"/>
</dbReference>
<sequence>MATKKLKTLHPSSSEKESVSSGGTLEPNYSFGESCKVTTDKRKARIRDESPREKQKGVSKPTGVAVEAEQLPAPESPGTTVTEGGRDLSQSSSGPSTSKQENRSTTIYFKTSRAEFEAKYLHLEKLGEVLHGKIYNIPTEVLLMLQVAGGPRSVGKSSAVTLVDWYDLNQETLLVMERPVPSVDLLTYMLNNNGPMDENTAKNIMKQLVDAAIEMHSKGVFHRDIKSENILIETGSDVPRVRIIDFGCGCTVKNEPYRGFSGTSAYAPPEYFTRGAYEAAPTTVWQLGALLFELLDGYNQVITSEFLHKNIIFDTGLSQVMLLWQQQDRPESRALGKYISQMRTSYHAEMREVYNERSRTDQSATMASTLMAWVWIGLTLAQLNNAESHRYTHGPQAEQDERHDGNEQPFEEATENWTDRSFPTPVWNFLQAVQRFRFPSSRLWSRLAAERSRTDQSATMASTTLAKLNNAESHRYTHGPQAEQDELHEGSEEAKENWTDSSFPAPVWNFLMAPVRAVQLELSEQQQSQSISMQQWIIEVRAVSSPLVYYVANWWHDGKHNSNTIVPDIPSSPTLLCPKGVFCRLTCPDRPPLPVTSTDPLLWRERATLHLNLTRLKENAGP</sequence>
<dbReference type="InterPro" id="IPR008271">
    <property type="entry name" value="Ser/Thr_kinase_AS"/>
</dbReference>
<dbReference type="Gene3D" id="3.30.200.20">
    <property type="entry name" value="Phosphorylase Kinase, domain 1"/>
    <property type="match status" value="1"/>
</dbReference>
<keyword evidence="13" id="KW-1185">Reference proteome</keyword>
<dbReference type="InterPro" id="IPR011009">
    <property type="entry name" value="Kinase-like_dom_sf"/>
</dbReference>
<keyword evidence="4" id="KW-0808">Transferase</keyword>
<dbReference type="PROSITE" id="PS50011">
    <property type="entry name" value="PROTEIN_KINASE_DOM"/>
    <property type="match status" value="1"/>
</dbReference>
<name>A0AAD3N6M6_LATJO</name>
<reference evidence="12" key="1">
    <citation type="submission" date="2022-08" db="EMBL/GenBank/DDBJ databases">
        <title>Genome sequencing of akame (Lates japonicus).</title>
        <authorList>
            <person name="Hashiguchi Y."/>
            <person name="Takahashi H."/>
        </authorList>
    </citation>
    <scope>NUCLEOTIDE SEQUENCE</scope>
    <source>
        <strain evidence="12">Kochi</strain>
    </source>
</reference>
<dbReference type="AlphaFoldDB" id="A0AAD3N6M6"/>
<comment type="catalytic activity">
    <reaction evidence="9">
        <text>L-seryl-[protein] + ATP = O-phospho-L-seryl-[protein] + ADP + H(+)</text>
        <dbReference type="Rhea" id="RHEA:17989"/>
        <dbReference type="Rhea" id="RHEA-COMP:9863"/>
        <dbReference type="Rhea" id="RHEA-COMP:11604"/>
        <dbReference type="ChEBI" id="CHEBI:15378"/>
        <dbReference type="ChEBI" id="CHEBI:29999"/>
        <dbReference type="ChEBI" id="CHEBI:30616"/>
        <dbReference type="ChEBI" id="CHEBI:83421"/>
        <dbReference type="ChEBI" id="CHEBI:456216"/>
        <dbReference type="EC" id="2.7.11.1"/>
    </reaction>
</comment>